<reference evidence="2" key="2">
    <citation type="journal article" date="2007" name="Planta">
        <title>Gene expression pattern at desiccation in the anther of Lilium longiflorum.</title>
        <authorList>
            <person name="Hsu Y.F."/>
            <person name="Wang C.S."/>
            <person name="Raja R."/>
        </authorList>
    </citation>
    <scope>NUCLEOTIDE SEQUENCE</scope>
    <source>
        <tissue evidence="2">Mature anthers</tissue>
    </source>
</reference>
<feature type="transmembrane region" description="Helical" evidence="1">
    <location>
        <begin position="61"/>
        <end position="80"/>
    </location>
</feature>
<proteinExistence type="evidence at transcript level"/>
<reference evidence="2" key="1">
    <citation type="submission" date="2006-09" db="EMBL/GenBank/DDBJ databases">
        <authorList>
            <person name="Hsu Y.-F."/>
            <person name="Wang C.-S."/>
        </authorList>
    </citation>
    <scope>NUCLEOTIDE SEQUENCE</scope>
    <source>
        <tissue evidence="2">Mature anthers</tissue>
    </source>
</reference>
<protein>
    <submittedName>
        <fullName evidence="2">Putative phospholipid transfer protein</fullName>
    </submittedName>
</protein>
<name>A6MGZ2_LILLO</name>
<keyword evidence="1" id="KW-1133">Transmembrane helix</keyword>
<feature type="non-terminal residue" evidence="2">
    <location>
        <position position="1"/>
    </location>
</feature>
<sequence>REEVGVTDYQALPTPEAYDDFAPMVDKTVDATWKKQVSAEKVSIPKGNYALSVPSKNREGFNIPVASGVMAVVMGIYTMLRVTRSTSKKNMSAAVNYSADTRVKSKVLQQEPPAPTLTAAE</sequence>
<keyword evidence="1" id="KW-0472">Membrane</keyword>
<dbReference type="EMBL" id="EF026020">
    <property type="protein sequence ID" value="ABM68556.1"/>
    <property type="molecule type" value="mRNA"/>
</dbReference>
<accession>A6MGZ2</accession>
<evidence type="ECO:0000313" key="2">
    <source>
        <dbReference type="EMBL" id="ABM68556.1"/>
    </source>
</evidence>
<feature type="non-terminal residue" evidence="2">
    <location>
        <position position="121"/>
    </location>
</feature>
<organism evidence="2">
    <name type="scientific">Lilium longiflorum</name>
    <name type="common">Trumpet lily</name>
    <dbReference type="NCBI Taxonomy" id="4690"/>
    <lineage>
        <taxon>Eukaryota</taxon>
        <taxon>Viridiplantae</taxon>
        <taxon>Streptophyta</taxon>
        <taxon>Embryophyta</taxon>
        <taxon>Tracheophyta</taxon>
        <taxon>Spermatophyta</taxon>
        <taxon>Magnoliopsida</taxon>
        <taxon>Liliopsida</taxon>
        <taxon>Liliales</taxon>
        <taxon>Liliaceae</taxon>
        <taxon>Lilium</taxon>
    </lineage>
</organism>
<evidence type="ECO:0000256" key="1">
    <source>
        <dbReference type="SAM" id="Phobius"/>
    </source>
</evidence>
<keyword evidence="1" id="KW-0812">Transmembrane</keyword>
<dbReference type="AlphaFoldDB" id="A6MGZ2"/>